<dbReference type="EMBL" id="CAJNOQ010011686">
    <property type="protein sequence ID" value="CAF1282780.1"/>
    <property type="molecule type" value="Genomic_DNA"/>
</dbReference>
<dbReference type="Proteomes" id="UP000681722">
    <property type="component" value="Unassembled WGS sequence"/>
</dbReference>
<dbReference type="InterPro" id="IPR000315">
    <property type="entry name" value="Znf_B-box"/>
</dbReference>
<dbReference type="InterPro" id="IPR007632">
    <property type="entry name" value="Anoctamin"/>
</dbReference>
<gene>
    <name evidence="9" type="ORF">GPM918_LOCUS27636</name>
    <name evidence="10" type="ORF">SRO942_LOCUS27993</name>
</gene>
<evidence type="ECO:0000259" key="8">
    <source>
        <dbReference type="PROSITE" id="PS50119"/>
    </source>
</evidence>
<evidence type="ECO:0000256" key="3">
    <source>
        <dbReference type="ARBA" id="ARBA00022692"/>
    </source>
</evidence>
<dbReference type="InterPro" id="IPR049452">
    <property type="entry name" value="Anoctamin_TM"/>
</dbReference>
<evidence type="ECO:0000256" key="7">
    <source>
        <dbReference type="RuleBase" id="RU280814"/>
    </source>
</evidence>
<organism evidence="9 11">
    <name type="scientific">Didymodactylos carnosus</name>
    <dbReference type="NCBI Taxonomy" id="1234261"/>
    <lineage>
        <taxon>Eukaryota</taxon>
        <taxon>Metazoa</taxon>
        <taxon>Spiralia</taxon>
        <taxon>Gnathifera</taxon>
        <taxon>Rotifera</taxon>
        <taxon>Eurotatoria</taxon>
        <taxon>Bdelloidea</taxon>
        <taxon>Philodinida</taxon>
        <taxon>Philodinidae</taxon>
        <taxon>Didymodactylos</taxon>
    </lineage>
</organism>
<evidence type="ECO:0000256" key="1">
    <source>
        <dbReference type="ARBA" id="ARBA00004141"/>
    </source>
</evidence>
<keyword evidence="11" id="KW-1185">Reference proteome</keyword>
<dbReference type="PANTHER" id="PTHR12308">
    <property type="entry name" value="ANOCTAMIN"/>
    <property type="match status" value="1"/>
</dbReference>
<evidence type="ECO:0000313" key="10">
    <source>
        <dbReference type="EMBL" id="CAF4079524.1"/>
    </source>
</evidence>
<dbReference type="OrthoDB" id="296386at2759"/>
<keyword evidence="3 7" id="KW-0812">Transmembrane</keyword>
<dbReference type="AlphaFoldDB" id="A0A815CH54"/>
<feature type="transmembrane region" description="Helical" evidence="7">
    <location>
        <begin position="373"/>
        <end position="396"/>
    </location>
</feature>
<dbReference type="Pfam" id="PF04547">
    <property type="entry name" value="Anoctamin"/>
    <property type="match status" value="1"/>
</dbReference>
<protein>
    <recommendedName>
        <fullName evidence="7">Anoctamin</fullName>
    </recommendedName>
</protein>
<dbReference type="EMBL" id="CAJOBC010028678">
    <property type="protein sequence ID" value="CAF4079524.1"/>
    <property type="molecule type" value="Genomic_DNA"/>
</dbReference>
<evidence type="ECO:0000313" key="11">
    <source>
        <dbReference type="Proteomes" id="UP000663829"/>
    </source>
</evidence>
<comment type="subcellular location">
    <subcellularLocation>
        <location evidence="1 7">Membrane</location>
        <topology evidence="1 7">Multi-pass membrane protein</topology>
    </subcellularLocation>
</comment>
<dbReference type="GO" id="GO:0005886">
    <property type="term" value="C:plasma membrane"/>
    <property type="evidence" value="ECO:0007669"/>
    <property type="project" value="TreeGrafter"/>
</dbReference>
<comment type="caution">
    <text evidence="9">The sequence shown here is derived from an EMBL/GenBank/DDBJ whole genome shotgun (WGS) entry which is preliminary data.</text>
</comment>
<dbReference type="PANTHER" id="PTHR12308:SF51">
    <property type="entry name" value="ANOCTAMIN-8"/>
    <property type="match status" value="1"/>
</dbReference>
<dbReference type="PROSITE" id="PS50119">
    <property type="entry name" value="ZF_BBOX"/>
    <property type="match status" value="1"/>
</dbReference>
<keyword evidence="5 7" id="KW-0472">Membrane</keyword>
<evidence type="ECO:0000256" key="4">
    <source>
        <dbReference type="ARBA" id="ARBA00022989"/>
    </source>
</evidence>
<reference evidence="9" key="1">
    <citation type="submission" date="2021-02" db="EMBL/GenBank/DDBJ databases">
        <authorList>
            <person name="Nowell W R."/>
        </authorList>
    </citation>
    <scope>NUCLEOTIDE SEQUENCE</scope>
</reference>
<evidence type="ECO:0000256" key="5">
    <source>
        <dbReference type="ARBA" id="ARBA00023136"/>
    </source>
</evidence>
<keyword evidence="6" id="KW-0863">Zinc-finger</keyword>
<comment type="similarity">
    <text evidence="2 7">Belongs to the anoctamin family.</text>
</comment>
<accession>A0A815CH54</accession>
<comment type="caution">
    <text evidence="7">Lacks conserved residue(s) required for the propagation of feature annotation.</text>
</comment>
<evidence type="ECO:0000313" key="9">
    <source>
        <dbReference type="EMBL" id="CAF1282780.1"/>
    </source>
</evidence>
<keyword evidence="6" id="KW-0862">Zinc</keyword>
<dbReference type="GO" id="GO:0008270">
    <property type="term" value="F:zinc ion binding"/>
    <property type="evidence" value="ECO:0007669"/>
    <property type="project" value="UniProtKB-KW"/>
</dbReference>
<dbReference type="GO" id="GO:0005254">
    <property type="term" value="F:chloride channel activity"/>
    <property type="evidence" value="ECO:0007669"/>
    <property type="project" value="TreeGrafter"/>
</dbReference>
<dbReference type="Proteomes" id="UP000663829">
    <property type="component" value="Unassembled WGS sequence"/>
</dbReference>
<name>A0A815CH54_9BILA</name>
<keyword evidence="6" id="KW-0479">Metal-binding</keyword>
<keyword evidence="4 7" id="KW-1133">Transmembrane helix</keyword>
<evidence type="ECO:0000256" key="6">
    <source>
        <dbReference type="PROSITE-ProRule" id="PRU00024"/>
    </source>
</evidence>
<proteinExistence type="inferred from homology"/>
<evidence type="ECO:0000256" key="2">
    <source>
        <dbReference type="ARBA" id="ARBA00009671"/>
    </source>
</evidence>
<feature type="transmembrane region" description="Helical" evidence="7">
    <location>
        <begin position="426"/>
        <end position="448"/>
    </location>
</feature>
<feature type="domain" description="B box-type" evidence="8">
    <location>
        <begin position="4"/>
        <end position="56"/>
    </location>
</feature>
<feature type="transmembrane region" description="Helical" evidence="7">
    <location>
        <begin position="454"/>
        <end position="474"/>
    </location>
</feature>
<sequence>MMTASKVKCPKCVKNAAAITCEGCSSKLCRGCYNDHRQQLSKELDQFVYEHDMLKQQLETPNENEPHHLLKQIDEWKKDSINKINQLADQCRADVNQLLDKNKDQLINRFRKVTKEARKGQEDDDYDERDLNMWMTQLKELKDELTKQSNICIAVDKQQSAWIKKIKVQEASLQQANAEDTLMSLTQFSPKILLAIITTIFSDLYKKISRWLNDKENYREQNEYDNQMIKKLFAQLLAIFVIKQFWRNFKEALVPYLVANTRLSFLIKASKKERDRYVDRKELNQELKRILDECHWKDDQTKTPSSERQNSENHDYTTEAIDETLTDRSFEALHQNQSEISFEALTLSQAEIECSQPRFPDLYEDYLEMIMQFGYIIFFSSKFPLAAFFSLLNNIVEIRTDAFKMCMIYQRPFTHRVKDIGFWQNILEWMIIAATIVNCTLCCVKGIFRRIVPLPLAAEIFVLVLIEHFIILLCKLMQSCVDKIPYWVRVEKAKLEYRRRDALYKLEYDNIHVNDESRRRSRMSETQNN</sequence>